<keyword evidence="3" id="KW-0645">Protease</keyword>
<dbReference type="InterPro" id="IPR011356">
    <property type="entry name" value="Leucine_aapep/pepB"/>
</dbReference>
<dbReference type="PRINTS" id="PR00481">
    <property type="entry name" value="LAMNOPPTDASE"/>
</dbReference>
<evidence type="ECO:0000256" key="3">
    <source>
        <dbReference type="ARBA" id="ARBA00022670"/>
    </source>
</evidence>
<dbReference type="EMBL" id="OA564412">
    <property type="protein sequence ID" value="CAD7194229.1"/>
    <property type="molecule type" value="Genomic_DNA"/>
</dbReference>
<comment type="similarity">
    <text evidence="1">Belongs to the peptidase M17 family.</text>
</comment>
<sequence>MLSMARFTKLLNINRFVQIHRLYSDTGKCLVLGVKTEGVGEGRKHVFTPTAESFNQKTGGKLNELLEPHCHIGHREVKVFDNIDPEFKHVAVVNVGTVEDGYNPSEHMDEVKENVRLGVAIGTRKLRDLGSEHILVEDFGQSECAAESATLSAWRYKDPQPKIELYGTEDEAGFNIGFVKGDAQNLARYFSSSPPNIVTPHLFAEGAQDVLCSCGLKVEIRLRDWIDGMNMRALLAVTRGSCEPPAVLEVTYCGGEENERPIVMIGKGVTYDSGGLNLSNDPKADVTGAGAIVSMMRAIAILRLPINVNCVIPLCENVPSGMCMQPGDIIMSRSGKTIMVEDTDNEGRLIVADAIDYAFNQYTPEMILSIGSFTKGFETALGSSASPVFSNTSYFWNEMHTAGAITGDRVWRLPLWKHYKHMIDDIRCADLTNSVMEYHFHEKGEPCVAGAFLKEFIPCGNWMHMDISNTSMAKDEDFPYLTKGKMTGRPTRTLIQFLYQLACKNAEKKRKREEKEIKEQ</sequence>
<accession>A0A7R8Z348</accession>
<gene>
    <name evidence="6" type="ORF">TDIB3V08_LOCUS656</name>
</gene>
<dbReference type="GO" id="GO:0005737">
    <property type="term" value="C:cytoplasm"/>
    <property type="evidence" value="ECO:0007669"/>
    <property type="project" value="InterPro"/>
</dbReference>
<dbReference type="AlphaFoldDB" id="A0A7R8Z348"/>
<dbReference type="GO" id="GO:0070006">
    <property type="term" value="F:metalloaminopeptidase activity"/>
    <property type="evidence" value="ECO:0007669"/>
    <property type="project" value="InterPro"/>
</dbReference>
<dbReference type="PANTHER" id="PTHR11963">
    <property type="entry name" value="LEUCINE AMINOPEPTIDASE-RELATED"/>
    <property type="match status" value="1"/>
</dbReference>
<dbReference type="SUPFAM" id="SSF52949">
    <property type="entry name" value="Macro domain-like"/>
    <property type="match status" value="1"/>
</dbReference>
<proteinExistence type="inferred from homology"/>
<protein>
    <recommendedName>
        <fullName evidence="5">Cytosol aminopeptidase domain-containing protein</fullName>
    </recommendedName>
</protein>
<evidence type="ECO:0000256" key="1">
    <source>
        <dbReference type="ARBA" id="ARBA00009528"/>
    </source>
</evidence>
<evidence type="ECO:0000259" key="5">
    <source>
        <dbReference type="Pfam" id="PF00883"/>
    </source>
</evidence>
<dbReference type="GO" id="GO:0006508">
    <property type="term" value="P:proteolysis"/>
    <property type="evidence" value="ECO:0007669"/>
    <property type="project" value="UniProtKB-KW"/>
</dbReference>
<dbReference type="InterPro" id="IPR043472">
    <property type="entry name" value="Macro_dom-like"/>
</dbReference>
<evidence type="ECO:0000256" key="2">
    <source>
        <dbReference type="ARBA" id="ARBA00022438"/>
    </source>
</evidence>
<reference evidence="6" key="1">
    <citation type="submission" date="2020-11" db="EMBL/GenBank/DDBJ databases">
        <authorList>
            <person name="Tran Van P."/>
        </authorList>
    </citation>
    <scope>NUCLEOTIDE SEQUENCE</scope>
</reference>
<evidence type="ECO:0000256" key="4">
    <source>
        <dbReference type="ARBA" id="ARBA00022801"/>
    </source>
</evidence>
<keyword evidence="2" id="KW-0031">Aminopeptidase</keyword>
<dbReference type="PANTHER" id="PTHR11963:SF16">
    <property type="entry name" value="CYTOSOL AMINOPEPTIDASE"/>
    <property type="match status" value="1"/>
</dbReference>
<dbReference type="Pfam" id="PF00883">
    <property type="entry name" value="Peptidase_M17"/>
    <property type="match status" value="1"/>
</dbReference>
<dbReference type="SUPFAM" id="SSF53187">
    <property type="entry name" value="Zn-dependent exopeptidases"/>
    <property type="match status" value="1"/>
</dbReference>
<organism evidence="6">
    <name type="scientific">Timema douglasi</name>
    <name type="common">Walking stick</name>
    <dbReference type="NCBI Taxonomy" id="61478"/>
    <lineage>
        <taxon>Eukaryota</taxon>
        <taxon>Metazoa</taxon>
        <taxon>Ecdysozoa</taxon>
        <taxon>Arthropoda</taxon>
        <taxon>Hexapoda</taxon>
        <taxon>Insecta</taxon>
        <taxon>Pterygota</taxon>
        <taxon>Neoptera</taxon>
        <taxon>Polyneoptera</taxon>
        <taxon>Phasmatodea</taxon>
        <taxon>Timematodea</taxon>
        <taxon>Timematoidea</taxon>
        <taxon>Timematidae</taxon>
        <taxon>Timema</taxon>
    </lineage>
</organism>
<name>A0A7R8Z348_TIMDO</name>
<feature type="domain" description="Cytosol aminopeptidase" evidence="5">
    <location>
        <begin position="185"/>
        <end position="495"/>
    </location>
</feature>
<dbReference type="Gene3D" id="3.40.220.10">
    <property type="entry name" value="Leucine Aminopeptidase, subunit E, domain 1"/>
    <property type="match status" value="1"/>
</dbReference>
<dbReference type="InterPro" id="IPR000819">
    <property type="entry name" value="Peptidase_M17_C"/>
</dbReference>
<dbReference type="Gene3D" id="3.40.630.10">
    <property type="entry name" value="Zn peptidases"/>
    <property type="match status" value="1"/>
</dbReference>
<dbReference type="GO" id="GO:0030145">
    <property type="term" value="F:manganese ion binding"/>
    <property type="evidence" value="ECO:0007669"/>
    <property type="project" value="InterPro"/>
</dbReference>
<evidence type="ECO:0000313" key="6">
    <source>
        <dbReference type="EMBL" id="CAD7194229.1"/>
    </source>
</evidence>
<dbReference type="CDD" id="cd00433">
    <property type="entry name" value="Peptidase_M17"/>
    <property type="match status" value="1"/>
</dbReference>
<keyword evidence="4" id="KW-0378">Hydrolase</keyword>